<dbReference type="Proteomes" id="UP001501116">
    <property type="component" value="Unassembled WGS sequence"/>
</dbReference>
<gene>
    <name evidence="1" type="ORF">GCM10009754_40230</name>
</gene>
<sequence>MAREFAFSVENARPIELAPRDALHGFADEAVAVLRRAGWKVSLNPVGHAAMRPVAPPPPPPPAQP</sequence>
<organism evidence="1 2">
    <name type="scientific">Amycolatopsis minnesotensis</name>
    <dbReference type="NCBI Taxonomy" id="337894"/>
    <lineage>
        <taxon>Bacteria</taxon>
        <taxon>Bacillati</taxon>
        <taxon>Actinomycetota</taxon>
        <taxon>Actinomycetes</taxon>
        <taxon>Pseudonocardiales</taxon>
        <taxon>Pseudonocardiaceae</taxon>
        <taxon>Amycolatopsis</taxon>
    </lineage>
</organism>
<protein>
    <submittedName>
        <fullName evidence="1">Uncharacterized protein</fullName>
    </submittedName>
</protein>
<proteinExistence type="predicted"/>
<evidence type="ECO:0000313" key="1">
    <source>
        <dbReference type="EMBL" id="GAA1964386.1"/>
    </source>
</evidence>
<comment type="caution">
    <text evidence="1">The sequence shown here is derived from an EMBL/GenBank/DDBJ whole genome shotgun (WGS) entry which is preliminary data.</text>
</comment>
<evidence type="ECO:0000313" key="2">
    <source>
        <dbReference type="Proteomes" id="UP001501116"/>
    </source>
</evidence>
<accession>A0ABN2R6A8</accession>
<dbReference type="EMBL" id="BAAANN010000015">
    <property type="protein sequence ID" value="GAA1964386.1"/>
    <property type="molecule type" value="Genomic_DNA"/>
</dbReference>
<dbReference type="RefSeq" id="WP_344420683.1">
    <property type="nucleotide sequence ID" value="NZ_BAAANN010000015.1"/>
</dbReference>
<reference evidence="1 2" key="1">
    <citation type="journal article" date="2019" name="Int. J. Syst. Evol. Microbiol.">
        <title>The Global Catalogue of Microorganisms (GCM) 10K type strain sequencing project: providing services to taxonomists for standard genome sequencing and annotation.</title>
        <authorList>
            <consortium name="The Broad Institute Genomics Platform"/>
            <consortium name="The Broad Institute Genome Sequencing Center for Infectious Disease"/>
            <person name="Wu L."/>
            <person name="Ma J."/>
        </authorList>
    </citation>
    <scope>NUCLEOTIDE SEQUENCE [LARGE SCALE GENOMIC DNA]</scope>
    <source>
        <strain evidence="1 2">JCM 14545</strain>
    </source>
</reference>
<keyword evidence="2" id="KW-1185">Reference proteome</keyword>
<name>A0ABN2R6A8_9PSEU</name>